<name>A0ACC7NRQ3_9BACL</name>
<gene>
    <name evidence="1" type="ORF">ACI1P1_00725</name>
</gene>
<comment type="caution">
    <text evidence="1">The sequence shown here is derived from an EMBL/GenBank/DDBJ whole genome shotgun (WGS) entry which is preliminary data.</text>
</comment>
<dbReference type="EMBL" id="JBJURJ010000001">
    <property type="protein sequence ID" value="MFM9326810.1"/>
    <property type="molecule type" value="Genomic_DNA"/>
</dbReference>
<keyword evidence="2" id="KW-1185">Reference proteome</keyword>
<accession>A0ACC7NRQ3</accession>
<dbReference type="Proteomes" id="UP001631969">
    <property type="component" value="Unassembled WGS sequence"/>
</dbReference>
<reference evidence="1" key="1">
    <citation type="submission" date="2024-12" db="EMBL/GenBank/DDBJ databases">
        <authorList>
            <person name="Wu N."/>
        </authorList>
    </citation>
    <scope>NUCLEOTIDE SEQUENCE</scope>
    <source>
        <strain evidence="1">P15</strain>
    </source>
</reference>
<organism evidence="1 2">
    <name type="scientific">Paenibacillus mesotrionivorans</name>
    <dbReference type="NCBI Taxonomy" id="3160968"/>
    <lineage>
        <taxon>Bacteria</taxon>
        <taxon>Bacillati</taxon>
        <taxon>Bacillota</taxon>
        <taxon>Bacilli</taxon>
        <taxon>Bacillales</taxon>
        <taxon>Paenibacillaceae</taxon>
        <taxon>Paenibacillus</taxon>
    </lineage>
</organism>
<evidence type="ECO:0000313" key="1">
    <source>
        <dbReference type="EMBL" id="MFM9326810.1"/>
    </source>
</evidence>
<protein>
    <submittedName>
        <fullName evidence="1">DUF309 domain-containing protein</fullName>
    </submittedName>
</protein>
<sequence length="189" mass="21894">MESIGFADAYVTYLAHFHGTRDYFECHELLEEHWKEEQDPLLKEVWHGLIQVAVSLYHERRGNLPGARKMLEQAVIHLTNVSPERAGLDPVKLLGMLRTRYDALTQDYGVGAETRIFEDMALPFLDGGLLREAMDLCKAWGCEWGRRSPLNEDMLVHRHLLRDRTDVVAERARQLALRRQQDVTERDGI</sequence>
<proteinExistence type="predicted"/>
<evidence type="ECO:0000313" key="2">
    <source>
        <dbReference type="Proteomes" id="UP001631969"/>
    </source>
</evidence>